<dbReference type="PANTHER" id="PTHR10742">
    <property type="entry name" value="FLAVIN MONOAMINE OXIDASE"/>
    <property type="match status" value="1"/>
</dbReference>
<evidence type="ECO:0000256" key="1">
    <source>
        <dbReference type="ARBA" id="ARBA00004814"/>
    </source>
</evidence>
<dbReference type="PANTHER" id="PTHR10742:SF342">
    <property type="entry name" value="AMINE OXIDASE"/>
    <property type="match status" value="1"/>
</dbReference>
<evidence type="ECO:0000313" key="8">
    <source>
        <dbReference type="EMBL" id="VVE51535.1"/>
    </source>
</evidence>
<dbReference type="AlphaFoldDB" id="A0A5E4YSZ9"/>
<dbReference type="Pfam" id="PF01593">
    <property type="entry name" value="Amino_oxidase"/>
    <property type="match status" value="1"/>
</dbReference>
<dbReference type="OrthoDB" id="337830at2"/>
<comment type="similarity">
    <text evidence="2">Belongs to the tryptophan 2-monooxygenase family.</text>
</comment>
<evidence type="ECO:0000256" key="4">
    <source>
        <dbReference type="ARBA" id="ARBA00017871"/>
    </source>
</evidence>
<dbReference type="EC" id="1.13.12.3" evidence="3"/>
<comment type="catalytic activity">
    <reaction evidence="6">
        <text>L-tryptophan + O2 = indole-3-acetamide + CO2 + H2O</text>
        <dbReference type="Rhea" id="RHEA:16165"/>
        <dbReference type="ChEBI" id="CHEBI:15377"/>
        <dbReference type="ChEBI" id="CHEBI:15379"/>
        <dbReference type="ChEBI" id="CHEBI:16031"/>
        <dbReference type="ChEBI" id="CHEBI:16526"/>
        <dbReference type="ChEBI" id="CHEBI:57912"/>
        <dbReference type="EC" id="1.13.12.3"/>
    </reaction>
</comment>
<evidence type="ECO:0000256" key="2">
    <source>
        <dbReference type="ARBA" id="ARBA00005833"/>
    </source>
</evidence>
<keyword evidence="5" id="KW-0073">Auxin biosynthesis</keyword>
<evidence type="ECO:0000256" key="5">
    <source>
        <dbReference type="ARBA" id="ARBA00023070"/>
    </source>
</evidence>
<dbReference type="SUPFAM" id="SSF54373">
    <property type="entry name" value="FAD-linked reductases, C-terminal domain"/>
    <property type="match status" value="1"/>
</dbReference>
<evidence type="ECO:0000259" key="7">
    <source>
        <dbReference type="Pfam" id="PF01593"/>
    </source>
</evidence>
<organism evidence="8 9">
    <name type="scientific">Pandoraea anhela</name>
    <dbReference type="NCBI Taxonomy" id="2508295"/>
    <lineage>
        <taxon>Bacteria</taxon>
        <taxon>Pseudomonadati</taxon>
        <taxon>Pseudomonadota</taxon>
        <taxon>Betaproteobacteria</taxon>
        <taxon>Burkholderiales</taxon>
        <taxon>Burkholderiaceae</taxon>
        <taxon>Pandoraea</taxon>
    </lineage>
</organism>
<dbReference type="Gene3D" id="1.20.1440.240">
    <property type="match status" value="1"/>
</dbReference>
<dbReference type="RefSeq" id="WP_150671196.1">
    <property type="nucleotide sequence ID" value="NZ_CABPSB010000025.1"/>
</dbReference>
<evidence type="ECO:0000313" key="9">
    <source>
        <dbReference type="Proteomes" id="UP000406256"/>
    </source>
</evidence>
<dbReference type="Proteomes" id="UP000406256">
    <property type="component" value="Unassembled WGS sequence"/>
</dbReference>
<dbReference type="SUPFAM" id="SSF51905">
    <property type="entry name" value="FAD/NAD(P)-binding domain"/>
    <property type="match status" value="1"/>
</dbReference>
<evidence type="ECO:0000256" key="6">
    <source>
        <dbReference type="ARBA" id="ARBA00047321"/>
    </source>
</evidence>
<reference evidence="8 9" key="1">
    <citation type="submission" date="2019-08" db="EMBL/GenBank/DDBJ databases">
        <authorList>
            <person name="Peeters C."/>
        </authorList>
    </citation>
    <scope>NUCLEOTIDE SEQUENCE [LARGE SCALE GENOMIC DNA]</scope>
    <source>
        <strain evidence="8 9">LMG 31108</strain>
    </source>
</reference>
<evidence type="ECO:0000256" key="3">
    <source>
        <dbReference type="ARBA" id="ARBA00012535"/>
    </source>
</evidence>
<name>A0A5E4YSZ9_9BURK</name>
<gene>
    <name evidence="8" type="ORF">PAN31108_04733</name>
</gene>
<dbReference type="InterPro" id="IPR050281">
    <property type="entry name" value="Flavin_monoamine_oxidase"/>
</dbReference>
<dbReference type="GO" id="GO:0009851">
    <property type="term" value="P:auxin biosynthetic process"/>
    <property type="evidence" value="ECO:0007669"/>
    <property type="project" value="UniProtKB-KW"/>
</dbReference>
<dbReference type="GO" id="GO:0050361">
    <property type="term" value="F:tryptophan 2-monooxygenase activity"/>
    <property type="evidence" value="ECO:0007669"/>
    <property type="project" value="UniProtKB-EC"/>
</dbReference>
<dbReference type="InterPro" id="IPR036188">
    <property type="entry name" value="FAD/NAD-bd_sf"/>
</dbReference>
<feature type="domain" description="Amine oxidase" evidence="7">
    <location>
        <begin position="69"/>
        <end position="526"/>
    </location>
</feature>
<keyword evidence="9" id="KW-1185">Reference proteome</keyword>
<sequence length="536" mass="59299">MDTIGTHEQNPDKVTRRQLLSLAGRFAGGAAMYHTAHSLGFAAESTFTGPPRLSEAKRGATVLILGAGLAGMTAAYELRKVGYQVRILEFNERAGGRCWTIRGGDTITDLSGETQRCGFAKGNYFNAGPWRIPYHHHGVMHYCRELGVKLEPFVQNNFNAYLHNTNAFGGKPQRFRHVQTDYQGHIAELLAKATNQGALDDTVTQEDRDKLLESLRSWGALDTRMKYVKGASSSARRGFEVDPGGGLSSAPVHSTPIDRSTLLRSDLWKQISTGQEYEYAPAIFQPSGGMDSIAHAFEKSLWPFIQYAAKVVRIHQSDTKVTIAFVDSRNGGAPREVSADWCVCTIPLTILNQLQELQVSDGMRSAIAAVPYAASYKAAIEFKRRFWEQDESIYGGISYTNLPLRQIAYPSDNFNASGPGVMLAAYTFGVNAFEFTAQPHSQRMQHVLDFGAKIHPQMREEFASGIDVGWHRMPFSQGCYGLWTPETRERYYDTVCSIDGRLVLAGEHASYLPAWQEGAVLSALDAIERLHAKAIA</sequence>
<dbReference type="InterPro" id="IPR002937">
    <property type="entry name" value="Amino_oxidase"/>
</dbReference>
<comment type="pathway">
    <text evidence="1">Plant hormone metabolism; auxin biosynthesis.</text>
</comment>
<proteinExistence type="inferred from homology"/>
<accession>A0A5E4YSZ9</accession>
<protein>
    <recommendedName>
        <fullName evidence="4">Tryptophan 2-monooxygenase</fullName>
        <ecNumber evidence="3">1.13.12.3</ecNumber>
    </recommendedName>
</protein>
<dbReference type="GO" id="GO:0009063">
    <property type="term" value="P:amino acid catabolic process"/>
    <property type="evidence" value="ECO:0007669"/>
    <property type="project" value="TreeGrafter"/>
</dbReference>
<dbReference type="Gene3D" id="3.90.660.10">
    <property type="match status" value="1"/>
</dbReference>
<dbReference type="EMBL" id="CABPSB010000025">
    <property type="protein sequence ID" value="VVE51535.1"/>
    <property type="molecule type" value="Genomic_DNA"/>
</dbReference>
<dbReference type="Gene3D" id="3.50.50.60">
    <property type="entry name" value="FAD/NAD(P)-binding domain"/>
    <property type="match status" value="1"/>
</dbReference>
<dbReference type="GO" id="GO:0001716">
    <property type="term" value="F:L-amino-acid oxidase activity"/>
    <property type="evidence" value="ECO:0007669"/>
    <property type="project" value="TreeGrafter"/>
</dbReference>